<name>A0A8S3YNX3_9EUPU</name>
<keyword evidence="3" id="KW-1133">Transmembrane helix</keyword>
<dbReference type="AlphaFoldDB" id="A0A8S3YNX3"/>
<dbReference type="EC" id="3.1.4.12" evidence="2"/>
<reference evidence="5" key="1">
    <citation type="submission" date="2021-04" db="EMBL/GenBank/DDBJ databases">
        <authorList>
            <consortium name="Molecular Ecology Group"/>
        </authorList>
    </citation>
    <scope>NUCLEOTIDE SEQUENCE</scope>
</reference>
<feature type="transmembrane region" description="Helical" evidence="3">
    <location>
        <begin position="20"/>
        <end position="37"/>
    </location>
</feature>
<dbReference type="SUPFAM" id="SSF56219">
    <property type="entry name" value="DNase I-like"/>
    <property type="match status" value="1"/>
</dbReference>
<dbReference type="Proteomes" id="UP000678393">
    <property type="component" value="Unassembled WGS sequence"/>
</dbReference>
<dbReference type="OrthoDB" id="40902at2759"/>
<dbReference type="PANTHER" id="PTHR16320">
    <property type="entry name" value="SPHINGOMYELINASE FAMILY MEMBER"/>
    <property type="match status" value="1"/>
</dbReference>
<gene>
    <name evidence="5" type="ORF">CUNI_LOCUS2188</name>
</gene>
<evidence type="ECO:0000256" key="3">
    <source>
        <dbReference type="SAM" id="Phobius"/>
    </source>
</evidence>
<dbReference type="InterPro" id="IPR038772">
    <property type="entry name" value="Sph/SMPD2-like"/>
</dbReference>
<evidence type="ECO:0000256" key="1">
    <source>
        <dbReference type="ARBA" id="ARBA00006335"/>
    </source>
</evidence>
<dbReference type="GO" id="GO:0005737">
    <property type="term" value="C:cytoplasm"/>
    <property type="evidence" value="ECO:0007669"/>
    <property type="project" value="TreeGrafter"/>
</dbReference>
<dbReference type="InterPro" id="IPR036691">
    <property type="entry name" value="Endo/exonu/phosph_ase_sf"/>
</dbReference>
<evidence type="ECO:0000256" key="2">
    <source>
        <dbReference type="ARBA" id="ARBA00012369"/>
    </source>
</evidence>
<accession>A0A8S3YNX3</accession>
<keyword evidence="3" id="KW-0472">Membrane</keyword>
<keyword evidence="6" id="KW-1185">Reference proteome</keyword>
<dbReference type="PANTHER" id="PTHR16320:SF1">
    <property type="entry name" value="SPHINGOMYELINASE DDB_G0288017"/>
    <property type="match status" value="1"/>
</dbReference>
<dbReference type="EMBL" id="CAJHNH020000279">
    <property type="protein sequence ID" value="CAG5116630.1"/>
    <property type="molecule type" value="Genomic_DNA"/>
</dbReference>
<sequence>MSYLFGSLLSIYSLTFVRAMLYPSYVTFNWLLCLYISTLDEARHPVKVLLKKLLLTPVYVTLFILCLPLLLVFLPIRCFLVNYRQPFLYSEKHTSFTKRQAEIIRDVLTRGDYRFGIASANLCLMPELASKMNNLINVDGRAEKIGDRITVSQFFNDSWSKMELWWRKKHQNCDSLSERTYSKEKGVRSSNIPPADPVEVIGDVTTSFPLLDFMVIQEAWSSYHNKLLIDRLHKMFPYIVHDVGVHSFRNNNFVLNSGLLLASKHPIAAVNFKPYNNFIKHGKILSLGLLMVKVIVGRPKSSNRRVGYIFNTHLQSYQGKEPVIPKQLDEIYDWTKEFVQRNTELGDKILFELLCGDFNFDNLSPADAESTRHRLFNEYVDVCRLSPGCDKPWTVGTEMRQDHMFDSLVTSPDGLKSALEDPALRQCHIIDGDIMEHTKEALAFGHIRRDDQNNVVLFPEGGRRRIDYIIYHKSHPVNVEAFHFVTQLASLTDHIPVAMEFTCPGVD</sequence>
<dbReference type="Gene3D" id="3.60.10.10">
    <property type="entry name" value="Endonuclease/exonuclease/phosphatase"/>
    <property type="match status" value="1"/>
</dbReference>
<evidence type="ECO:0000259" key="4">
    <source>
        <dbReference type="Pfam" id="PF03372"/>
    </source>
</evidence>
<proteinExistence type="inferred from homology"/>
<evidence type="ECO:0000313" key="5">
    <source>
        <dbReference type="EMBL" id="CAG5116630.1"/>
    </source>
</evidence>
<feature type="transmembrane region" description="Helical" evidence="3">
    <location>
        <begin position="58"/>
        <end position="76"/>
    </location>
</feature>
<organism evidence="5 6">
    <name type="scientific">Candidula unifasciata</name>
    <dbReference type="NCBI Taxonomy" id="100452"/>
    <lineage>
        <taxon>Eukaryota</taxon>
        <taxon>Metazoa</taxon>
        <taxon>Spiralia</taxon>
        <taxon>Lophotrochozoa</taxon>
        <taxon>Mollusca</taxon>
        <taxon>Gastropoda</taxon>
        <taxon>Heterobranchia</taxon>
        <taxon>Euthyneura</taxon>
        <taxon>Panpulmonata</taxon>
        <taxon>Eupulmonata</taxon>
        <taxon>Stylommatophora</taxon>
        <taxon>Helicina</taxon>
        <taxon>Helicoidea</taxon>
        <taxon>Geomitridae</taxon>
        <taxon>Candidula</taxon>
    </lineage>
</organism>
<dbReference type="Pfam" id="PF03372">
    <property type="entry name" value="Exo_endo_phos"/>
    <property type="match status" value="1"/>
</dbReference>
<feature type="domain" description="Endonuclease/exonuclease/phosphatase" evidence="4">
    <location>
        <begin position="209"/>
        <end position="478"/>
    </location>
</feature>
<evidence type="ECO:0000313" key="6">
    <source>
        <dbReference type="Proteomes" id="UP000678393"/>
    </source>
</evidence>
<dbReference type="GO" id="GO:0004767">
    <property type="term" value="F:sphingomyelin phosphodiesterase activity"/>
    <property type="evidence" value="ECO:0007669"/>
    <property type="project" value="UniProtKB-EC"/>
</dbReference>
<dbReference type="InterPro" id="IPR005135">
    <property type="entry name" value="Endo/exonuclease/phosphatase"/>
</dbReference>
<protein>
    <recommendedName>
        <fullName evidence="2">sphingomyelin phosphodiesterase</fullName>
        <ecNumber evidence="2">3.1.4.12</ecNumber>
    </recommendedName>
</protein>
<keyword evidence="3" id="KW-0812">Transmembrane</keyword>
<comment type="similarity">
    <text evidence="1">Belongs to the neutral sphingomyelinase family.</text>
</comment>
<comment type="caution">
    <text evidence="5">The sequence shown here is derived from an EMBL/GenBank/DDBJ whole genome shotgun (WGS) entry which is preliminary data.</text>
</comment>